<comment type="caution">
    <text evidence="2">The sequence shown here is derived from an EMBL/GenBank/DDBJ whole genome shotgun (WGS) entry which is preliminary data.</text>
</comment>
<name>A0A7Y6QC41_9HYPH</name>
<feature type="transmembrane region" description="Helical" evidence="1">
    <location>
        <begin position="166"/>
        <end position="190"/>
    </location>
</feature>
<protein>
    <submittedName>
        <fullName evidence="2">YeeE/YedE family protein</fullName>
    </submittedName>
</protein>
<dbReference type="Pfam" id="PF04143">
    <property type="entry name" value="Sulf_transp"/>
    <property type="match status" value="2"/>
</dbReference>
<feature type="transmembrane region" description="Helical" evidence="1">
    <location>
        <begin position="267"/>
        <end position="287"/>
    </location>
</feature>
<dbReference type="AlphaFoldDB" id="A0A7Y6QC41"/>
<evidence type="ECO:0000256" key="1">
    <source>
        <dbReference type="SAM" id="Phobius"/>
    </source>
</evidence>
<dbReference type="InterPro" id="IPR007272">
    <property type="entry name" value="Sulf_transp_TsuA/YedE"/>
</dbReference>
<dbReference type="Proteomes" id="UP000520198">
    <property type="component" value="Unassembled WGS sequence"/>
</dbReference>
<evidence type="ECO:0000313" key="2">
    <source>
        <dbReference type="EMBL" id="NVD42923.1"/>
    </source>
</evidence>
<accession>A0A7Y6QC41</accession>
<proteinExistence type="predicted"/>
<feature type="transmembrane region" description="Helical" evidence="1">
    <location>
        <begin position="38"/>
        <end position="55"/>
    </location>
</feature>
<gene>
    <name evidence="2" type="ORF">HT585_29075</name>
</gene>
<feature type="transmembrane region" description="Helical" evidence="1">
    <location>
        <begin position="196"/>
        <end position="217"/>
    </location>
</feature>
<feature type="transmembrane region" description="Helical" evidence="1">
    <location>
        <begin position="238"/>
        <end position="255"/>
    </location>
</feature>
<feature type="transmembrane region" description="Helical" evidence="1">
    <location>
        <begin position="6"/>
        <end position="26"/>
    </location>
</feature>
<keyword evidence="1" id="KW-0472">Membrane</keyword>
<feature type="transmembrane region" description="Helical" evidence="1">
    <location>
        <begin position="103"/>
        <end position="123"/>
    </location>
</feature>
<keyword evidence="1" id="KW-0812">Transmembrane</keyword>
<organism evidence="2 3">
    <name type="scientific">Ensifer oleiphilus</name>
    <dbReference type="NCBI Taxonomy" id="2742698"/>
    <lineage>
        <taxon>Bacteria</taxon>
        <taxon>Pseudomonadati</taxon>
        <taxon>Pseudomonadota</taxon>
        <taxon>Alphaproteobacteria</taxon>
        <taxon>Hyphomicrobiales</taxon>
        <taxon>Rhizobiaceae</taxon>
        <taxon>Sinorhizobium/Ensifer group</taxon>
        <taxon>Ensifer</taxon>
    </lineage>
</organism>
<keyword evidence="3" id="KW-1185">Reference proteome</keyword>
<feature type="transmembrane region" description="Helical" evidence="1">
    <location>
        <begin position="67"/>
        <end position="91"/>
    </location>
</feature>
<feature type="transmembrane region" description="Helical" evidence="1">
    <location>
        <begin position="135"/>
        <end position="154"/>
    </location>
</feature>
<sequence length="296" mass="30895">MALIAALGFILGFAMNRGSICTVIATKELVSDKRPARFIALVECAAWAALGYVILDSPPMIQEGWSTLGYLVPAAILLGIGSYVNGACVFGSVGHIGNGEVEFAFTFLGIYAVLFIESCFDLLSGQPPISASTSLGAVFLAFALVAMMALRLSLSRRLKSHFRRLTMAMGSVGITSTILAVLAPGFAIVASVGSVASIPVTGAVISVCMFGGSFVSARLRKDGFKFKRPAMKTIVKRTFAGIFMGAGALLIPGGNDTLLLVGLPAEAWQAVLAYLLFVATLAALILAMGSEAKPWS</sequence>
<evidence type="ECO:0000313" key="3">
    <source>
        <dbReference type="Proteomes" id="UP000520198"/>
    </source>
</evidence>
<reference evidence="2 3" key="1">
    <citation type="submission" date="2020-06" db="EMBL/GenBank/DDBJ databases">
        <authorList>
            <person name="Grouzdev D.S."/>
        </authorList>
    </citation>
    <scope>NUCLEOTIDE SEQUENCE [LARGE SCALE GENOMIC DNA]</scope>
    <source>
        <strain evidence="2 3">HO-A22</strain>
    </source>
</reference>
<keyword evidence="1" id="KW-1133">Transmembrane helix</keyword>
<dbReference type="EMBL" id="JABWDU010000011">
    <property type="protein sequence ID" value="NVD42923.1"/>
    <property type="molecule type" value="Genomic_DNA"/>
</dbReference>